<evidence type="ECO:0000313" key="13">
    <source>
        <dbReference type="Proteomes" id="UP000269591"/>
    </source>
</evidence>
<proteinExistence type="inferred from homology"/>
<dbReference type="GO" id="GO:0006427">
    <property type="term" value="P:histidyl-tRNA aminoacylation"/>
    <property type="evidence" value="ECO:0007669"/>
    <property type="project" value="TreeGrafter"/>
</dbReference>
<dbReference type="NCBIfam" id="TIGR00070">
    <property type="entry name" value="hisG"/>
    <property type="match status" value="1"/>
</dbReference>
<comment type="pathway">
    <text evidence="2 10">Amino-acid biosynthesis; L-histidine biosynthesis; L-histidine from 5-phospho-alpha-D-ribose 1-diphosphate: step 1/9.</text>
</comment>
<evidence type="ECO:0000256" key="8">
    <source>
        <dbReference type="ARBA" id="ARBA00024861"/>
    </source>
</evidence>
<keyword evidence="13" id="KW-1185">Reference proteome</keyword>
<dbReference type="HAMAP" id="MF_00125">
    <property type="entry name" value="HisZ"/>
    <property type="match status" value="1"/>
</dbReference>
<keyword evidence="10" id="KW-0028">Amino-acid biosynthesis</keyword>
<feature type="domain" description="Aminoacyl-transfer RNA synthetases class-II family profile" evidence="11">
    <location>
        <begin position="1"/>
        <end position="331"/>
    </location>
</feature>
<reference evidence="13" key="1">
    <citation type="submission" date="2018-05" db="EMBL/GenBank/DDBJ databases">
        <title>Genome Sequencing of selected type strains of the family Eggerthellaceae.</title>
        <authorList>
            <person name="Danylec N."/>
            <person name="Stoll D.A."/>
            <person name="Doetsch A."/>
            <person name="Huch M."/>
        </authorList>
    </citation>
    <scope>NUCLEOTIDE SEQUENCE [LARGE SCALE GENOMIC DNA]</scope>
    <source>
        <strain evidence="13">DSM 24851</strain>
    </source>
</reference>
<accession>A0A3N0B2T8</accession>
<comment type="function">
    <text evidence="8">Catalyzes the condensation of ATP and 5-phosphoribose 1-diphosphate to form N'-(5'-phosphoribosyl)-ATP (PR-ATP). Has a crucial role in the pathway because the rate of histidine biosynthesis seems to be controlled primarily by regulation of HisG enzymatic activity.</text>
</comment>
<organism evidence="12 13">
    <name type="scientific">Slackia equolifaciens</name>
    <dbReference type="NCBI Taxonomy" id="498718"/>
    <lineage>
        <taxon>Bacteria</taxon>
        <taxon>Bacillati</taxon>
        <taxon>Actinomycetota</taxon>
        <taxon>Coriobacteriia</taxon>
        <taxon>Eggerthellales</taxon>
        <taxon>Eggerthellaceae</taxon>
        <taxon>Slackia</taxon>
    </lineage>
</organism>
<dbReference type="CDD" id="cd00773">
    <property type="entry name" value="HisRS-like_core"/>
    <property type="match status" value="1"/>
</dbReference>
<evidence type="ECO:0000256" key="2">
    <source>
        <dbReference type="ARBA" id="ARBA00004667"/>
    </source>
</evidence>
<keyword evidence="6 10" id="KW-0963">Cytoplasm</keyword>
<dbReference type="GO" id="GO:0004821">
    <property type="term" value="F:histidine-tRNA ligase activity"/>
    <property type="evidence" value="ECO:0007669"/>
    <property type="project" value="TreeGrafter"/>
</dbReference>
<comment type="miscellaneous">
    <text evidence="10">This function is generally fulfilled by the C-terminal part of HisG, which is missing in some bacteria such as this one.</text>
</comment>
<evidence type="ECO:0000313" key="12">
    <source>
        <dbReference type="EMBL" id="RNL41407.1"/>
    </source>
</evidence>
<evidence type="ECO:0000256" key="10">
    <source>
        <dbReference type="HAMAP-Rule" id="MF_00125"/>
    </source>
</evidence>
<dbReference type="SUPFAM" id="SSF53850">
    <property type="entry name" value="Periplasmic binding protein-like II"/>
    <property type="match status" value="1"/>
</dbReference>
<comment type="function">
    <text evidence="9 10">Required for the first step of histidine biosynthesis. May allow the feedback regulation of ATP phosphoribosyltransferase activity by histidine.</text>
</comment>
<evidence type="ECO:0000256" key="1">
    <source>
        <dbReference type="ARBA" id="ARBA00004496"/>
    </source>
</evidence>
<evidence type="ECO:0000256" key="6">
    <source>
        <dbReference type="ARBA" id="ARBA00022490"/>
    </source>
</evidence>
<comment type="caution">
    <text evidence="12">The sequence shown here is derived from an EMBL/GenBank/DDBJ whole genome shotgun (WGS) entry which is preliminary data.</text>
</comment>
<dbReference type="InterPro" id="IPR024893">
    <property type="entry name" value="ATP_PRibTrfase_HisG_short"/>
</dbReference>
<dbReference type="InterPro" id="IPR004516">
    <property type="entry name" value="HisRS/HisZ"/>
</dbReference>
<dbReference type="Gene3D" id="3.30.930.10">
    <property type="entry name" value="Bira Bifunctional Protein, Domain 2"/>
    <property type="match status" value="1"/>
</dbReference>
<dbReference type="GO" id="GO:0005737">
    <property type="term" value="C:cytoplasm"/>
    <property type="evidence" value="ECO:0007669"/>
    <property type="project" value="UniProtKB-SubCell"/>
</dbReference>
<evidence type="ECO:0000256" key="7">
    <source>
        <dbReference type="ARBA" id="ARBA00022676"/>
    </source>
</evidence>
<dbReference type="PANTHER" id="PTHR43707:SF1">
    <property type="entry name" value="HISTIDINE--TRNA LIGASE, MITOCHONDRIAL-RELATED"/>
    <property type="match status" value="1"/>
</dbReference>
<evidence type="ECO:0000256" key="4">
    <source>
        <dbReference type="ARBA" id="ARBA00011496"/>
    </source>
</evidence>
<evidence type="ECO:0000256" key="9">
    <source>
        <dbReference type="ARBA" id="ARBA00025246"/>
    </source>
</evidence>
<dbReference type="PANTHER" id="PTHR43707">
    <property type="entry name" value="HISTIDYL-TRNA SYNTHETASE"/>
    <property type="match status" value="1"/>
</dbReference>
<dbReference type="Proteomes" id="UP000269591">
    <property type="component" value="Unassembled WGS sequence"/>
</dbReference>
<dbReference type="GO" id="GO:0003879">
    <property type="term" value="F:ATP phosphoribosyltransferase activity"/>
    <property type="evidence" value="ECO:0007669"/>
    <property type="project" value="UniProtKB-UniRule"/>
</dbReference>
<dbReference type="CDD" id="cd13595">
    <property type="entry name" value="PBP2_HisGs"/>
    <property type="match status" value="1"/>
</dbReference>
<dbReference type="Pfam" id="PF13393">
    <property type="entry name" value="tRNA-synt_His"/>
    <property type="match status" value="1"/>
</dbReference>
<dbReference type="InterPro" id="IPR018198">
    <property type="entry name" value="ATP_PRibTrfase_CS"/>
</dbReference>
<dbReference type="GO" id="GO:0000105">
    <property type="term" value="P:L-histidine biosynthetic process"/>
    <property type="evidence" value="ECO:0007669"/>
    <property type="project" value="UniProtKB-UniRule"/>
</dbReference>
<dbReference type="UniPathway" id="UPA00031">
    <property type="reaction ID" value="UER00006"/>
</dbReference>
<gene>
    <name evidence="10" type="primary">hisZ</name>
    <name evidence="12" type="ORF">DMP06_02135</name>
</gene>
<dbReference type="SUPFAM" id="SSF55681">
    <property type="entry name" value="Class II aaRS and biotin synthetases"/>
    <property type="match status" value="1"/>
</dbReference>
<evidence type="ECO:0000259" key="11">
    <source>
        <dbReference type="PROSITE" id="PS50862"/>
    </source>
</evidence>
<comment type="subunit">
    <text evidence="4 10">Heteromultimer composed of HisG and HisZ subunits.</text>
</comment>
<protein>
    <recommendedName>
        <fullName evidence="5 10">ATP phosphoribosyltransferase regulatory subunit</fullName>
    </recommendedName>
</protein>
<dbReference type="Pfam" id="PF01634">
    <property type="entry name" value="HisG"/>
    <property type="match status" value="1"/>
</dbReference>
<evidence type="ECO:0000256" key="5">
    <source>
        <dbReference type="ARBA" id="ARBA00020397"/>
    </source>
</evidence>
<dbReference type="InterPro" id="IPR045864">
    <property type="entry name" value="aa-tRNA-synth_II/BPL/LPL"/>
</dbReference>
<evidence type="ECO:0000256" key="3">
    <source>
        <dbReference type="ARBA" id="ARBA00005539"/>
    </source>
</evidence>
<dbReference type="AlphaFoldDB" id="A0A3N0B2T8"/>
<keyword evidence="10" id="KW-0368">Histidine biosynthesis</keyword>
<keyword evidence="7 12" id="KW-0328">Glycosyltransferase</keyword>
<dbReference type="InterPro" id="IPR041715">
    <property type="entry name" value="HisRS-like_core"/>
</dbReference>
<dbReference type="InterPro" id="IPR004517">
    <property type="entry name" value="HisZ"/>
</dbReference>
<dbReference type="InterPro" id="IPR013820">
    <property type="entry name" value="ATP_PRibTrfase_cat"/>
</dbReference>
<name>A0A3N0B2T8_9ACTN</name>
<dbReference type="EMBL" id="QIBX01000002">
    <property type="protein sequence ID" value="RNL41407.1"/>
    <property type="molecule type" value="Genomic_DNA"/>
</dbReference>
<dbReference type="PROSITE" id="PS01316">
    <property type="entry name" value="ATP_P_PHORIBOSYLTR"/>
    <property type="match status" value="1"/>
</dbReference>
<dbReference type="Gene3D" id="3.40.190.10">
    <property type="entry name" value="Periplasmic binding protein-like II"/>
    <property type="match status" value="2"/>
</dbReference>
<comment type="similarity">
    <text evidence="3 10">Belongs to the class-II aminoacyl-tRNA synthetase family. HisZ subfamily.</text>
</comment>
<dbReference type="InterPro" id="IPR006195">
    <property type="entry name" value="aa-tRNA-synth_II"/>
</dbReference>
<keyword evidence="12" id="KW-0808">Transferase</keyword>
<comment type="subcellular location">
    <subcellularLocation>
        <location evidence="1 10">Cytoplasm</location>
    </subcellularLocation>
</comment>
<sequence>MPEEAAARERICRTVSDGFAAHGYIPVETPLLEDRASLSRGARVDDAAFQLFDGGGRLLMMRSDLTMPIARMASTRLDPASGPFRLRYVAPVVREQAEFTGRSRQFTQLGIELIGDAGSAADAEVVSLAAEALDAVGVAVWRMVCGSVKPLKELLNACVPDASDRRAVLGLVHASDFVGLDECVAGLSIPRQAREAIRTLPRIWGGADALDQAAALLEPYVVGDGGIDELRALFDAARDAGFADRLSVDFSVLNSFDYYTGLVFAVYVGGLATPVASGGRYDEALCRFGGASMPAAGFALTLEAVEEALEAGAAVEAAEGCACRPLRIAVPKGSLFEDSVAAFEAAGLDVEPLRDLGRHLIVRAEDVEYVIVRPTDAPAFVASGGADCGICGRDSLVEAGFDLVQMLDLGFGACRFVVAEPADAAGRAQAALARRGSIRVSTKYPRITQMYYDRIGQQVDIVTLHGNIELGPMVGMSDRIVDITATGTTLRENNLVVVDEVMACTARFFASPAGVRCDERIRRLAAALSAGGTARH</sequence>
<dbReference type="OrthoDB" id="9801867at2"/>
<dbReference type="PROSITE" id="PS50862">
    <property type="entry name" value="AA_TRNA_LIGASE_II"/>
    <property type="match status" value="1"/>
</dbReference>